<feature type="region of interest" description="Disordered" evidence="3">
    <location>
        <begin position="795"/>
        <end position="861"/>
    </location>
</feature>
<sequence>MAPVKTMRNILMELRKVCQHPYLSAPELENEELPDDEQHKRLINGSGKLSFLRILLPKLKERGHRVLLFSQFKIALDRIQDFLYGEGYKFLRLDGDVQQAQRQKSMDAFNAPDSEFFIFLLTTRAGGVGINLATADTVIMFDPDFNPHMDLQAIARSHRYGQKKPTLVFKLMAKDSVEEQIIWKGKKKMVLDHLVVQQMGKETEEGDIDSILLHGAKALYNTDANGVAPSDIQYNSKNVDELIDKLETEAATEAKATEEREAAVARGEVEDKEKAKESMAFGFAKIWEADKDQVAEVPDDEEEPLEEMEDAWRLVMDGAQREKERQEAIEAEGRARRRKAAAPQYKVDPQFSDDSPQTKKKKDKGKKAKGKAVPSSDDAEFVTPADAESESDDETVASFNERIADLLGEDGDKKSKRGPHDPVRAAEAAARLQAAAAVLASRGVNIAAPAGEPARKRKRDETPEQRAARKKIQKLRQLQKYAELKEQFDQEKALNAERAKGTQSDPNGAPFSSGALPGVTAATSRSMPITSKAPVRYDPQKVELAQQVLQWLYHVLRELRMKEALGTWAMMGVPELPTQERRGMFLDLARQADEGLEASGQPKYFSTSKTSALALYIFDINAPVVPDKPLGDLPRLPPMMTFHRREDNPHHYQRLPRQEEENRQGHTQAENGMPNGVNRPNGYTPSPLRQHSQVTNAQNVGSGSPAGSNHASPQVPALPPPHQPPQPPQTYNADCGYCKGPHKLEACSKFLATPDLPKLLRARQEIQNGQGKHPMTHSLTEINRLIHLRESLLSDSTRQIPPSPSAISAPTVQPIPSSSSVPTAPAPGQSTNGGPVKHGTRDSAIVIDDDEPVSKSPNSKRSLGCTICHSDVTHIAVKCPVVLAGPESMKASLARMDTSDPMHSVLQDLLSRPAPLGPSWVHPGQSITSPGAVCPFCETLCGRTVRHCAEAHGGRKKLKNRIKQLQNIETTEAQPRVRPMLDALFLCYQGWPNPLKAA</sequence>
<proteinExistence type="predicted"/>
<evidence type="ECO:0000313" key="6">
    <source>
        <dbReference type="Proteomes" id="UP000289152"/>
    </source>
</evidence>
<dbReference type="SMART" id="SM00490">
    <property type="entry name" value="HELICc"/>
    <property type="match status" value="1"/>
</dbReference>
<dbReference type="VEuPathDB" id="FungiDB:TREMEDRAFT_64279"/>
<dbReference type="OrthoDB" id="448448at2759"/>
<evidence type="ECO:0000313" key="5">
    <source>
        <dbReference type="EMBL" id="RXK40050.1"/>
    </source>
</evidence>
<reference evidence="5 6" key="1">
    <citation type="submission" date="2016-06" db="EMBL/GenBank/DDBJ databases">
        <title>Evolution of pathogenesis and genome organization in the Tremellales.</title>
        <authorList>
            <person name="Cuomo C."/>
            <person name="Litvintseva A."/>
            <person name="Heitman J."/>
            <person name="Chen Y."/>
            <person name="Sun S."/>
            <person name="Springer D."/>
            <person name="Dromer F."/>
            <person name="Young S."/>
            <person name="Zeng Q."/>
            <person name="Chapman S."/>
            <person name="Gujja S."/>
            <person name="Saif S."/>
            <person name="Birren B."/>
        </authorList>
    </citation>
    <scope>NUCLEOTIDE SEQUENCE [LARGE SCALE GENOMIC DNA]</scope>
    <source>
        <strain evidence="5 6">ATCC 28783</strain>
    </source>
</reference>
<feature type="region of interest" description="Disordered" evidence="3">
    <location>
        <begin position="448"/>
        <end position="472"/>
    </location>
</feature>
<keyword evidence="1" id="KW-0378">Hydrolase</keyword>
<accession>A0A4Q1BQB1</accession>
<name>A0A4Q1BQB1_TREME</name>
<dbReference type="GO" id="GO:0003677">
    <property type="term" value="F:DNA binding"/>
    <property type="evidence" value="ECO:0007669"/>
    <property type="project" value="TreeGrafter"/>
</dbReference>
<protein>
    <recommendedName>
        <fullName evidence="4">Helicase C-terminal domain-containing protein</fullName>
    </recommendedName>
</protein>
<feature type="region of interest" description="Disordered" evidence="3">
    <location>
        <begin position="252"/>
        <end position="271"/>
    </location>
</feature>
<dbReference type="GO" id="GO:0016887">
    <property type="term" value="F:ATP hydrolysis activity"/>
    <property type="evidence" value="ECO:0007669"/>
    <property type="project" value="TreeGrafter"/>
</dbReference>
<dbReference type="InterPro" id="IPR001650">
    <property type="entry name" value="Helicase_C-like"/>
</dbReference>
<dbReference type="GO" id="GO:0003682">
    <property type="term" value="F:chromatin binding"/>
    <property type="evidence" value="ECO:0007669"/>
    <property type="project" value="TreeGrafter"/>
</dbReference>
<evidence type="ECO:0000259" key="4">
    <source>
        <dbReference type="PROSITE" id="PS51194"/>
    </source>
</evidence>
<feature type="domain" description="Helicase C-terminal" evidence="4">
    <location>
        <begin position="51"/>
        <end position="209"/>
    </location>
</feature>
<evidence type="ECO:0000256" key="1">
    <source>
        <dbReference type="ARBA" id="ARBA00022801"/>
    </source>
</evidence>
<dbReference type="EMBL" id="SDIL01000023">
    <property type="protein sequence ID" value="RXK40050.1"/>
    <property type="molecule type" value="Genomic_DNA"/>
</dbReference>
<evidence type="ECO:0000256" key="2">
    <source>
        <dbReference type="ARBA" id="ARBA00023242"/>
    </source>
</evidence>
<dbReference type="GO" id="GO:0042393">
    <property type="term" value="F:histone binding"/>
    <property type="evidence" value="ECO:0007669"/>
    <property type="project" value="TreeGrafter"/>
</dbReference>
<feature type="region of interest" description="Disordered" evidence="3">
    <location>
        <begin position="493"/>
        <end position="527"/>
    </location>
</feature>
<dbReference type="SUPFAM" id="SSF52540">
    <property type="entry name" value="P-loop containing nucleoside triphosphate hydrolases"/>
    <property type="match status" value="1"/>
</dbReference>
<gene>
    <name evidence="5" type="ORF">M231_02690</name>
</gene>
<dbReference type="Proteomes" id="UP000289152">
    <property type="component" value="Unassembled WGS sequence"/>
</dbReference>
<feature type="compositionally biased region" description="Basic residues" evidence="3">
    <location>
        <begin position="358"/>
        <end position="370"/>
    </location>
</feature>
<evidence type="ECO:0000256" key="3">
    <source>
        <dbReference type="SAM" id="MobiDB-lite"/>
    </source>
</evidence>
<feature type="region of interest" description="Disordered" evidence="3">
    <location>
        <begin position="657"/>
        <end position="732"/>
    </location>
</feature>
<feature type="region of interest" description="Disordered" evidence="3">
    <location>
        <begin position="323"/>
        <end position="424"/>
    </location>
</feature>
<feature type="compositionally biased region" description="Basic and acidic residues" evidence="3">
    <location>
        <begin position="410"/>
        <end position="424"/>
    </location>
</feature>
<dbReference type="InParanoid" id="A0A4Q1BQB1"/>
<dbReference type="GO" id="GO:0140658">
    <property type="term" value="F:ATP-dependent chromatin remodeler activity"/>
    <property type="evidence" value="ECO:0007669"/>
    <property type="project" value="TreeGrafter"/>
</dbReference>
<feature type="compositionally biased region" description="Low complexity" evidence="3">
    <location>
        <begin position="805"/>
        <end position="827"/>
    </location>
</feature>
<feature type="compositionally biased region" description="Basic and acidic residues" evidence="3">
    <location>
        <begin position="255"/>
        <end position="271"/>
    </location>
</feature>
<dbReference type="Pfam" id="PF00271">
    <property type="entry name" value="Helicase_C"/>
    <property type="match status" value="1"/>
</dbReference>
<dbReference type="STRING" id="5217.A0A4Q1BQB1"/>
<feature type="compositionally biased region" description="Basic and acidic residues" evidence="3">
    <location>
        <begin position="323"/>
        <end position="334"/>
    </location>
</feature>
<feature type="compositionally biased region" description="Polar residues" evidence="3">
    <location>
        <begin position="681"/>
        <end position="712"/>
    </location>
</feature>
<dbReference type="GO" id="GO:0000785">
    <property type="term" value="C:chromatin"/>
    <property type="evidence" value="ECO:0007669"/>
    <property type="project" value="TreeGrafter"/>
</dbReference>
<comment type="caution">
    <text evidence="5">The sequence shown here is derived from an EMBL/GenBank/DDBJ whole genome shotgun (WGS) entry which is preliminary data.</text>
</comment>
<dbReference type="InterPro" id="IPR049730">
    <property type="entry name" value="SNF2/RAD54-like_C"/>
</dbReference>
<dbReference type="CDD" id="cd18793">
    <property type="entry name" value="SF2_C_SNF"/>
    <property type="match status" value="1"/>
</dbReference>
<keyword evidence="2" id="KW-0539">Nucleus</keyword>
<organism evidence="5 6">
    <name type="scientific">Tremella mesenterica</name>
    <name type="common">Jelly fungus</name>
    <dbReference type="NCBI Taxonomy" id="5217"/>
    <lineage>
        <taxon>Eukaryota</taxon>
        <taxon>Fungi</taxon>
        <taxon>Dikarya</taxon>
        <taxon>Basidiomycota</taxon>
        <taxon>Agaricomycotina</taxon>
        <taxon>Tremellomycetes</taxon>
        <taxon>Tremellales</taxon>
        <taxon>Tremellaceae</taxon>
        <taxon>Tremella</taxon>
    </lineage>
</organism>
<dbReference type="GO" id="GO:0005634">
    <property type="term" value="C:nucleus"/>
    <property type="evidence" value="ECO:0007669"/>
    <property type="project" value="TreeGrafter"/>
</dbReference>
<dbReference type="InterPro" id="IPR027417">
    <property type="entry name" value="P-loop_NTPase"/>
</dbReference>
<feature type="compositionally biased region" description="Pro residues" evidence="3">
    <location>
        <begin position="716"/>
        <end position="728"/>
    </location>
</feature>
<keyword evidence="6" id="KW-1185">Reference proteome</keyword>
<dbReference type="AlphaFoldDB" id="A0A4Q1BQB1"/>
<dbReference type="Gene3D" id="3.40.50.300">
    <property type="entry name" value="P-loop containing nucleotide triphosphate hydrolases"/>
    <property type="match status" value="1"/>
</dbReference>
<dbReference type="PANTHER" id="PTHR45623:SF17">
    <property type="entry name" value="CHROMODOMAIN-HELICASE-DNA-BINDING PROTEIN 3-RELATED"/>
    <property type="match status" value="1"/>
</dbReference>
<dbReference type="PANTHER" id="PTHR45623">
    <property type="entry name" value="CHROMODOMAIN-HELICASE-DNA-BINDING PROTEIN 3-RELATED-RELATED"/>
    <property type="match status" value="1"/>
</dbReference>
<dbReference type="PROSITE" id="PS51194">
    <property type="entry name" value="HELICASE_CTER"/>
    <property type="match status" value="1"/>
</dbReference>